<feature type="domain" description="J" evidence="2">
    <location>
        <begin position="12"/>
        <end position="77"/>
    </location>
</feature>
<evidence type="ECO:0000256" key="1">
    <source>
        <dbReference type="ARBA" id="ARBA00023186"/>
    </source>
</evidence>
<dbReference type="SMART" id="SM00271">
    <property type="entry name" value="DnaJ"/>
    <property type="match status" value="1"/>
</dbReference>
<organism evidence="3 4">
    <name type="scientific">Microtetraspora fusca</name>
    <dbReference type="NCBI Taxonomy" id="1997"/>
    <lineage>
        <taxon>Bacteria</taxon>
        <taxon>Bacillati</taxon>
        <taxon>Actinomycetota</taxon>
        <taxon>Actinomycetes</taxon>
        <taxon>Streptosporangiales</taxon>
        <taxon>Streptosporangiaceae</taxon>
        <taxon>Microtetraspora</taxon>
    </lineage>
</organism>
<dbReference type="Pfam" id="PF00226">
    <property type="entry name" value="DnaJ"/>
    <property type="match status" value="1"/>
</dbReference>
<comment type="caution">
    <text evidence="3">The sequence shown here is derived from an EMBL/GenBank/DDBJ whole genome shotgun (WGS) entry which is preliminary data.</text>
</comment>
<proteinExistence type="predicted"/>
<keyword evidence="1" id="KW-0143">Chaperone</keyword>
<protein>
    <submittedName>
        <fullName evidence="3">J domain-containing protein</fullName>
    </submittedName>
</protein>
<dbReference type="PANTHER" id="PTHR43096">
    <property type="entry name" value="DNAJ HOMOLOG 1, MITOCHONDRIAL-RELATED"/>
    <property type="match status" value="1"/>
</dbReference>
<dbReference type="SUPFAM" id="SSF46565">
    <property type="entry name" value="Chaperone J-domain"/>
    <property type="match status" value="1"/>
</dbReference>
<dbReference type="Proteomes" id="UP001602119">
    <property type="component" value="Unassembled WGS sequence"/>
</dbReference>
<sequence length="147" mass="16455">MSTVAGAEPWRDHYATLGVPPDASRQQIASAYRRLVRTLHPDTGTEGPEAGQRFTEVVAAYAVLRDSKRRAAYDAERGRRAAGGAHRIAVRVTRTRQAAPGFPPPLFPFGLADLLLGPDAEDWWDVNADDLHDRLRRRLWELIGWPF</sequence>
<evidence type="ECO:0000259" key="2">
    <source>
        <dbReference type="PROSITE" id="PS50076"/>
    </source>
</evidence>
<reference evidence="3 4" key="1">
    <citation type="submission" date="2024-10" db="EMBL/GenBank/DDBJ databases">
        <title>The Natural Products Discovery Center: Release of the First 8490 Sequenced Strains for Exploring Actinobacteria Biosynthetic Diversity.</title>
        <authorList>
            <person name="Kalkreuter E."/>
            <person name="Kautsar S.A."/>
            <person name="Yang D."/>
            <person name="Bader C.D."/>
            <person name="Teijaro C.N."/>
            <person name="Fluegel L."/>
            <person name="Davis C.M."/>
            <person name="Simpson J.R."/>
            <person name="Lauterbach L."/>
            <person name="Steele A.D."/>
            <person name="Gui C."/>
            <person name="Meng S."/>
            <person name="Li G."/>
            <person name="Viehrig K."/>
            <person name="Ye F."/>
            <person name="Su P."/>
            <person name="Kiefer A.F."/>
            <person name="Nichols A."/>
            <person name="Cepeda A.J."/>
            <person name="Yan W."/>
            <person name="Fan B."/>
            <person name="Jiang Y."/>
            <person name="Adhikari A."/>
            <person name="Zheng C.-J."/>
            <person name="Schuster L."/>
            <person name="Cowan T.M."/>
            <person name="Smanski M.J."/>
            <person name="Chevrette M.G."/>
            <person name="De Carvalho L.P.S."/>
            <person name="Shen B."/>
        </authorList>
    </citation>
    <scope>NUCLEOTIDE SEQUENCE [LARGE SCALE GENOMIC DNA]</scope>
    <source>
        <strain evidence="3 4">NPDC001281</strain>
    </source>
</reference>
<dbReference type="PANTHER" id="PTHR43096:SF52">
    <property type="entry name" value="DNAJ HOMOLOG 1, MITOCHONDRIAL-RELATED"/>
    <property type="match status" value="1"/>
</dbReference>
<dbReference type="InterPro" id="IPR036869">
    <property type="entry name" value="J_dom_sf"/>
</dbReference>
<dbReference type="InterPro" id="IPR018253">
    <property type="entry name" value="DnaJ_domain_CS"/>
</dbReference>
<dbReference type="EMBL" id="JBIAXI010000004">
    <property type="protein sequence ID" value="MFF4772590.1"/>
    <property type="molecule type" value="Genomic_DNA"/>
</dbReference>
<dbReference type="PROSITE" id="PS00636">
    <property type="entry name" value="DNAJ_1"/>
    <property type="match status" value="1"/>
</dbReference>
<dbReference type="PRINTS" id="PR00625">
    <property type="entry name" value="JDOMAIN"/>
</dbReference>
<dbReference type="Gene3D" id="1.10.287.110">
    <property type="entry name" value="DnaJ domain"/>
    <property type="match status" value="1"/>
</dbReference>
<keyword evidence="4" id="KW-1185">Reference proteome</keyword>
<dbReference type="PROSITE" id="PS50076">
    <property type="entry name" value="DNAJ_2"/>
    <property type="match status" value="1"/>
</dbReference>
<name>A0ABW6V081_MICFU</name>
<dbReference type="CDD" id="cd06257">
    <property type="entry name" value="DnaJ"/>
    <property type="match status" value="1"/>
</dbReference>
<dbReference type="RefSeq" id="WP_387341025.1">
    <property type="nucleotide sequence ID" value="NZ_JBIAXI010000004.1"/>
</dbReference>
<dbReference type="InterPro" id="IPR001623">
    <property type="entry name" value="DnaJ_domain"/>
</dbReference>
<evidence type="ECO:0000313" key="3">
    <source>
        <dbReference type="EMBL" id="MFF4772590.1"/>
    </source>
</evidence>
<accession>A0ABW6V081</accession>
<gene>
    <name evidence="3" type="ORF">ACFY05_06995</name>
</gene>
<evidence type="ECO:0000313" key="4">
    <source>
        <dbReference type="Proteomes" id="UP001602119"/>
    </source>
</evidence>